<dbReference type="PANTHER" id="PTHR21650">
    <property type="entry name" value="MEMBRALIN/KINETOCHORE PROTEIN NUF2"/>
    <property type="match status" value="1"/>
</dbReference>
<dbReference type="EMBL" id="JACGWO010000010">
    <property type="protein sequence ID" value="KAK4417469.1"/>
    <property type="molecule type" value="Genomic_DNA"/>
</dbReference>
<dbReference type="PANTHER" id="PTHR21650:SF4">
    <property type="entry name" value="MEMBRALIN"/>
    <property type="match status" value="1"/>
</dbReference>
<keyword evidence="2" id="KW-0812">Transmembrane</keyword>
<reference evidence="3" key="1">
    <citation type="submission" date="2020-06" db="EMBL/GenBank/DDBJ databases">
        <authorList>
            <person name="Li T."/>
            <person name="Hu X."/>
            <person name="Zhang T."/>
            <person name="Song X."/>
            <person name="Zhang H."/>
            <person name="Dai N."/>
            <person name="Sheng W."/>
            <person name="Hou X."/>
            <person name="Wei L."/>
        </authorList>
    </citation>
    <scope>NUCLEOTIDE SEQUENCE</scope>
    <source>
        <strain evidence="3">3651</strain>
        <tissue evidence="3">Leaf</tissue>
    </source>
</reference>
<feature type="transmembrane region" description="Helical" evidence="2">
    <location>
        <begin position="357"/>
        <end position="377"/>
    </location>
</feature>
<name>A0AAE2CCU7_9LAMI</name>
<dbReference type="GO" id="GO:0005783">
    <property type="term" value="C:endoplasmic reticulum"/>
    <property type="evidence" value="ECO:0007669"/>
    <property type="project" value="TreeGrafter"/>
</dbReference>
<dbReference type="GO" id="GO:0034976">
    <property type="term" value="P:response to endoplasmic reticulum stress"/>
    <property type="evidence" value="ECO:0007669"/>
    <property type="project" value="TreeGrafter"/>
</dbReference>
<feature type="region of interest" description="Disordered" evidence="1">
    <location>
        <begin position="553"/>
        <end position="615"/>
    </location>
</feature>
<keyword evidence="4" id="KW-1185">Reference proteome</keyword>
<comment type="caution">
    <text evidence="3">The sequence shown here is derived from an EMBL/GenBank/DDBJ whole genome shotgun (WGS) entry which is preliminary data.</text>
</comment>
<sequence>MDPEQTFIRVQERFSEMLTPRIRAKLEYFFLFLAITLFCILVVMHANYVQQPGCSSEFSSVQMSDAQLVQITITSAGLWSHNESVNDVVDVRDTETEIEIEKLTNVDGDGSPHLAAESWLSWISSDAKRVRSQSGFWKADNDALESQQEFPIGSERFKPASDDVTVKVSKDVPRSKFFISPKESLRAAIMHIGKKWHGRLSFFLRLARRTLGGLWDIAGINLNFDIPKWLNILRLDRLNSYAVQWLEKRSKAFEPAYLYTTEKGYFLLPEEARTRHGIRTTNISISARHSCFGNRWQQLLINRVVGYDTILMNSLLNSPGQGYLYNYQTKEFYNLTYAHEQPESSAKFGDYLVTKCGVLMMSLFVFFTTTMSVSFTLRETQTRMLKFTVQLQHHARHRLPTFQLIFVHVIESLVFVPIMIGILFFLFEFYDDQLLAFMVLILVWICELFTLISVRTPISMKFFPRFFLLYFLVFHIYFFSYTYGFSYLALSTSAAFMQHLILYFWNRFEVPALQRFMQNRRSHFQQHPDFHITSSTILASTLRITRLNTRNSGPVNTDLASGPVARDGVDTGMPSNTATGFSGPEEQPSNDNQGRLGNPLDIGGQPVLRQPEGGGVPGAMSSFSSLLLWILGGASSESLNSFFSIFRDLRDQGQVYAEPPQRENHTAENNE</sequence>
<feature type="transmembrane region" description="Helical" evidence="2">
    <location>
        <begin position="28"/>
        <end position="48"/>
    </location>
</feature>
<accession>A0AAE2CCU7</accession>
<feature type="transmembrane region" description="Helical" evidence="2">
    <location>
        <begin position="462"/>
        <end position="479"/>
    </location>
</feature>
<dbReference type="GO" id="GO:1904294">
    <property type="term" value="P:positive regulation of ERAD pathway"/>
    <property type="evidence" value="ECO:0007669"/>
    <property type="project" value="TreeGrafter"/>
</dbReference>
<organism evidence="3 4">
    <name type="scientific">Sesamum alatum</name>
    <dbReference type="NCBI Taxonomy" id="300844"/>
    <lineage>
        <taxon>Eukaryota</taxon>
        <taxon>Viridiplantae</taxon>
        <taxon>Streptophyta</taxon>
        <taxon>Embryophyta</taxon>
        <taxon>Tracheophyta</taxon>
        <taxon>Spermatophyta</taxon>
        <taxon>Magnoliopsida</taxon>
        <taxon>eudicotyledons</taxon>
        <taxon>Gunneridae</taxon>
        <taxon>Pentapetalae</taxon>
        <taxon>asterids</taxon>
        <taxon>lamiids</taxon>
        <taxon>Lamiales</taxon>
        <taxon>Pedaliaceae</taxon>
        <taxon>Sesamum</taxon>
    </lineage>
</organism>
<keyword evidence="2" id="KW-1133">Transmembrane helix</keyword>
<evidence type="ECO:0000256" key="2">
    <source>
        <dbReference type="SAM" id="Phobius"/>
    </source>
</evidence>
<feature type="transmembrane region" description="Helical" evidence="2">
    <location>
        <begin position="433"/>
        <end position="450"/>
    </location>
</feature>
<evidence type="ECO:0000256" key="1">
    <source>
        <dbReference type="SAM" id="MobiDB-lite"/>
    </source>
</evidence>
<dbReference type="Proteomes" id="UP001293254">
    <property type="component" value="Unassembled WGS sequence"/>
</dbReference>
<evidence type="ECO:0000313" key="4">
    <source>
        <dbReference type="Proteomes" id="UP001293254"/>
    </source>
</evidence>
<protein>
    <submittedName>
        <fullName evidence="3">Membralin-like protein</fullName>
    </submittedName>
</protein>
<evidence type="ECO:0000313" key="3">
    <source>
        <dbReference type="EMBL" id="KAK4417469.1"/>
    </source>
</evidence>
<proteinExistence type="predicted"/>
<dbReference type="InterPro" id="IPR019144">
    <property type="entry name" value="Membralin"/>
</dbReference>
<keyword evidence="2" id="KW-0472">Membrane</keyword>
<gene>
    <name evidence="3" type="ORF">Salat_2572500</name>
</gene>
<dbReference type="AlphaFoldDB" id="A0AAE2CCU7"/>
<feature type="transmembrane region" description="Helical" evidence="2">
    <location>
        <begin position="404"/>
        <end position="427"/>
    </location>
</feature>
<reference evidence="3" key="2">
    <citation type="journal article" date="2024" name="Plant">
        <title>Genomic evolution and insights into agronomic trait innovations of Sesamum species.</title>
        <authorList>
            <person name="Miao H."/>
            <person name="Wang L."/>
            <person name="Qu L."/>
            <person name="Liu H."/>
            <person name="Sun Y."/>
            <person name="Le M."/>
            <person name="Wang Q."/>
            <person name="Wei S."/>
            <person name="Zheng Y."/>
            <person name="Lin W."/>
            <person name="Duan Y."/>
            <person name="Cao H."/>
            <person name="Xiong S."/>
            <person name="Wang X."/>
            <person name="Wei L."/>
            <person name="Li C."/>
            <person name="Ma Q."/>
            <person name="Ju M."/>
            <person name="Zhao R."/>
            <person name="Li G."/>
            <person name="Mu C."/>
            <person name="Tian Q."/>
            <person name="Mei H."/>
            <person name="Zhang T."/>
            <person name="Gao T."/>
            <person name="Zhang H."/>
        </authorList>
    </citation>
    <scope>NUCLEOTIDE SEQUENCE</scope>
    <source>
        <strain evidence="3">3651</strain>
    </source>
</reference>
<dbReference type="Pfam" id="PF09746">
    <property type="entry name" value="Membralin"/>
    <property type="match status" value="2"/>
</dbReference>